<dbReference type="InterPro" id="IPR011990">
    <property type="entry name" value="TPR-like_helical_dom_sf"/>
</dbReference>
<dbReference type="NCBIfam" id="TIGR03344">
    <property type="entry name" value="VI_effect_Hcp1"/>
    <property type="match status" value="1"/>
</dbReference>
<name>A0A6L2N3T7_TANCI</name>
<feature type="compositionally biased region" description="Basic residues" evidence="3">
    <location>
        <begin position="3244"/>
        <end position="3279"/>
    </location>
</feature>
<feature type="compositionally biased region" description="Basic and acidic residues" evidence="3">
    <location>
        <begin position="3980"/>
        <end position="3999"/>
    </location>
</feature>
<dbReference type="SUPFAM" id="SSF141452">
    <property type="entry name" value="Hcp1-like"/>
    <property type="match status" value="1"/>
</dbReference>
<dbReference type="SUPFAM" id="SSF48452">
    <property type="entry name" value="TPR-like"/>
    <property type="match status" value="1"/>
</dbReference>
<feature type="compositionally biased region" description="Low complexity" evidence="3">
    <location>
        <begin position="1326"/>
        <end position="1337"/>
    </location>
</feature>
<feature type="compositionally biased region" description="Basic residues" evidence="3">
    <location>
        <begin position="3197"/>
        <end position="3206"/>
    </location>
</feature>
<dbReference type="NCBIfam" id="TIGR03357">
    <property type="entry name" value="VI_zyme"/>
    <property type="match status" value="1"/>
</dbReference>
<dbReference type="Gene3D" id="2.30.110.20">
    <property type="entry name" value="Hcp1-like"/>
    <property type="match status" value="1"/>
</dbReference>
<dbReference type="Pfam" id="PF05591">
    <property type="entry name" value="T6SS_VipA"/>
    <property type="match status" value="1"/>
</dbReference>
<organism evidence="5">
    <name type="scientific">Tanacetum cinerariifolium</name>
    <name type="common">Dalmatian daisy</name>
    <name type="synonym">Chrysanthemum cinerariifolium</name>
    <dbReference type="NCBI Taxonomy" id="118510"/>
    <lineage>
        <taxon>Eukaryota</taxon>
        <taxon>Viridiplantae</taxon>
        <taxon>Streptophyta</taxon>
        <taxon>Embryophyta</taxon>
        <taxon>Tracheophyta</taxon>
        <taxon>Spermatophyta</taxon>
        <taxon>Magnoliopsida</taxon>
        <taxon>eudicotyledons</taxon>
        <taxon>Gunneridae</taxon>
        <taxon>Pentapetalae</taxon>
        <taxon>asterids</taxon>
        <taxon>campanulids</taxon>
        <taxon>Asterales</taxon>
        <taxon>Asteraceae</taxon>
        <taxon>Asteroideae</taxon>
        <taxon>Anthemideae</taxon>
        <taxon>Anthemidinae</taxon>
        <taxon>Tanacetum</taxon>
    </lineage>
</organism>
<sequence>MVDTAVGAGGIGRGVNARVQLRHHQRAVHVAFDKVDQDFGADARRKLRAPVGPGQRFRHADPGAGGVVSGRIACLVGVVGEAAGIAAGAALPGELDAHLVLARGGVDRIRQADHQRRLRAQRGAGIARGSSARDDGDGVAHAREAVAVGAVFERAASELCQRGEAGLGGAKQLADAVHRRRNVVACFVFHPQHGEGVVAIKVVFMLGQRKTVAGGQTAYGALALEQFIVQFERLQHQPAVRIGGAVVGMAAFGAAVVDRQRGQFSDVEAGALLGRWRYQLARVPAADGDRVGLHPALGVEFVDGVVGVGGAHAMEAQGAAAKCVRRDGLAVEEHHLVFGLLLAAGGRAGVLFAVLLVFETETQAFGSQHALQEFEVAFAVLGPDRAHGQRLRDVELEAHLQVVGQQFRDQVLRIPVLENIAVAAQAQQGQARFQAQAIAGHAAIGAEPGGVGADAVPGAPGAVGLQQLERDFLADEVGKLKVGRRTERVDVEAEQLVDRFAAAEVLGHQCLGQGGVLRAGQRDQARILAQAGTEHAVHERRARQHAAQADVAERADQREHRAQHPQRDVVAQLVDDLVGPFGMRRKAGFLAFHVGDLVAEARRQVRQFFRTLDDVAALEAQQQAHVEHFERLQVDGAARAQAFQANEKILAGQLVAEQHQLQRAAFPGVADAVLRAQDDFVHGRAECIFGVVDVVGRGALLLGAARKVVEELRHLADEVGIGLRAAAVLEHEQRIKAVVHQGGAVVVMVVSSGGNGDQVQFQVAHAGRYIDRDRLRLQHALVHLTFAVEGKIIGVGPHRHGGRYLRRVGQAHARHGREHEFLHVVGRADLEAQRHHVHQFHAGQVRRHAQVKRGLGVNLAGVELAVMAGKSGTGIEVVVGRQVGQTDALGKRHQRPGQAQQLLVQALRVQRRMMEIMAQRRIRRAGRVQQPERGHIARAEFNHMFAGLPMVAVQRIDLRLQCVEQAAQLQEQQRRAADRQAGRDKARVLLEAAGGQPAQAQQRQAHVRIARVRLGDQAQRFFQERQLGVRRLRVQVGGIEVVLGVARRAGRLAVRREIAAEVLEGGQGRVKRQRLLRLRDIAQVDFRRQLVVAGRMVDLAVLEHQRQVQHAQGAARGSGPAAENAGVAGTGPRPIKVFPYCSSHPSPHAGAGHGLFEDYMITTTHLRRLLGGAVCLMALSACSTAPVAPAEPLPKPSIADLMGKAAAVDTAGQKEAAMTLWKEAATAYPAVKDPWTRMAQTKYEAGQYGEAIVNAQEILIRDPNDQLANSIIAISGLRLSTRALADLSRQNNLSGSLRSESQDLAKLLRESLGEQVLVPPVREKAAAPAPQPRAATARKGAKKVAEPKADPLSTPATLIQRRRLSRNGDVMSKKDSVQKRLQKVRPPRVQMTYDVEIGDAIENKELPFVMGVVGDFGGNSEVEQKRLKERKFVGIDRDNFDEVLKGVEPRANFRVNNELSDGGGEFAVDLKFKSMDDFRPEALVEQVEPLRKLLEARTKLADLRNKLAGNDKLEDILNDIVEQSKVAKSSVEHARAKDIIAELVNQVMDGTVVVSDNLAATIDARVAEIDSLISRQLSTIMHAPEFQKLESSWTGLHYLVKNSATGQNLKIKMLNATKKELVKDFQSALEFDQSTMFKKVYEEEFGTFGGAPFGALLGDYEITRQPEDMYFIEQMSHVAAASHAPFISAASPELFGLETYSDLGKPRDLSKVFDTVEYAKWKSFRESEDARYVGLTLPRFLGRLPFNPADGATVEGFNFVEDVDGTDHQKYLWCNAAYAFGTKLTNAFEDYGWCAAIRGVEGGGLVEDLPTHTFKTDEGEVALKCPTEIAITDRREKELSDLGFISLVHCKNTDYAAFFGAQSTQKAKKYNTDAANANAVLSAQLQYIFAVSRIAHYMKAMMRDKIGSFAAASNVEDFLNRWLTQYVLLDDNASQEQKAQFPLREASVQVSEVPGRPGVYRAVSFLRPHFQLDELNNMAIDVYLQIDGIKGESTDSAHKDWIECKSVKWEVLQPKSATASTGGGHTAERTEHKDIVVAKLADLATPLLLQNCSSGKTIPKAKFEFLRADGQGERIKYFEIELENVLISSVAPSVAAGDILTEDLSLKYSRVKWKYTQQKVGGGSGGNTSACDRRPGRQARAMTPLRPVRLCAVFPRRGLAAAPGGKRRKCQVHRGHRRLSDAAGGSPLSCAPAHGNDVLTTRDYSGCPMKGFSPGLFDRLMDTPVHGSSSATVSRLSIEELKDTVARDLEALLNTRAVFSEDLLKKFPECARSILTYGLNDFAGLSLSSADDRAHICAGLEKAIARHEPRLRNVRASLEVREGQINRLNFAITALLVVHAEQEPVNFDAVLQPELGFLRRYSREFAERYPKIAGRLLMGGEVCEDPHIERMIQSFALLNSRVSKRLDDDYPQFTEALFEVLYPHYLRPFPSCSIARMDYSAAAAQLTTATDIARGTELDTRPVNGVACTFRTAYPVTVAPVALSHAAFAAIIDAPDAVMLPPNVSSSVSVTIETTAAQVTLNQLGVGALRVFIDGEPSFCAALRDALFMLSVKAWVEPDGNGRWTPLACTPIKPVGFDEDDAKIQFLRHRSGRHHGRSAARLQAVYLAPGTARPAHRFQQRAHAGHHVHHQLAAGLHARRQPVPPAWRADPHHPHQQQLPGAGRCPPRVRVRGAVDRRRQAGAANPAGRVGGGVPAVLFAAPRRDAGKAGPLLGHAARRGGGAQKPRLRDRDFHRRHRLRPGCHRDRHFEPGADLHQPRPAGRAHVRHARRRPVPGRRFERAQHHVPAPAHCLAPVRAWPRRPLAFDFAPVAQPPVSGRQRGGGIPGNAHAVRLAALANFAAPDPRHLRHRQQGGQCLAARQSVCVPGARHRSAAHDRRGGLCRQRHPRVCPPDRTFPGPVRACQQFYATGDRRQKNRRGAVAMHTTKRRFEPSVIERLFAQPYRFQFFQAVRMLELWLKRNGLPHQHAVSGYLRFQNSLSLNFPASQLEALEPEPRAIARDGAALGAALAKGELRYVRITPAFMGFLGTAGALPAHYTERVAAHALVAQVPARTEVPGRRRGPFLAAAAVAGRRRLSVAHAPPVRPRQGRAGRIGRLLCHGHAPPAGVGRLAWPGAERILRPARGRHPVHRRLVRRAAGATDHPGRRQYPAGRHRAGGPARMAARPAPAAHRGAAAARHVRRLPARRRGGAGAGKNAHHVHRAVPRIRGATGAAGARRGGRDPARTARRRPARLGQFFDYRRRAPRPRRRLLRAAHGPHRRHARSQHLRKPRPVRGGHRTPVPGAARAAQERLRDPGPPQRHQRADARSRPAGGSGAPESRQHPHPRVFRTPAQAVRKRLADRLARHPGRPPGEHPQRPPAAGAAHRQRTVAAGLSQLAPVQPVQCRRHQAQAGGTDGRFAGSVARGHCRRRARAGPGRRPGGRAGRPGGRQDACARPVHHQPDPARARRQGRPRNRSRHGNSPGRGHPDAPPPEQPDPDRRSGRGQDSRGGRPGAAHRPGRRAGRAQGRGNPHAGHGPAASGRQPHTMIGAGGTAGQNDAANLLKPALARGELRTIAATTWGEYKKYFEKDAALARRFQVVKVEEPSEELACAMLRGMAPLMEKHFNVRVYDEAITEAVRLSHRYITGRQLPDKAISVLDTACAKVALGQNATPALIENLVKKLDRIDAEIASLDREESSGGSHASRLAALRDARAVASDEHGVLAARWEQEKALTEKITAARQALEQPGEDGQPAKARDKTATAEVQALVAELKTLQGEAPMVPVQVDGHVVAEIVAGWTGIPLGKMVKDEIKTVLKLKDNLEQRVLGQSHAIEAVAQRVRTSRANLDDPNKPKGVFLFVGPSGIGKTETALALADVLYGGERKLITINMSEYQEAHSVSGLKGSPPGYVGYGEGGVLTEAVRRDGRRRGTRNRLPQHHHHPDLERGVRRHDAGVPEQGSARPPQPGRTGTDDPPAPDESVQAGVPGPHEGGAVLPDCRRRAGQDHRTEAAEDRPPHQGKPQGRPDLGRGAGGSGAGALHGSGLGRPQRGQYPQRQPAARSGRSGAGAHGRRRGDHQDQGGGGQEGAVQQFFDVAHRVAVLDHRAQPVVQVLLARIGRLVGKVRDRAVRLGAAEELGHGAQLGQRLGAGLDGARRPGRLRCGRRVLLRDIVRAAGRLGVAVIVVRGAACCRRGHAGGHCRQHPLQGLHRVARGREAGAVRAEPLVRHVFQFAQRCQAIVGIGHHGRIELRRVVAARRFHVGQAGAGGIGHAALAGGLFARRLEVDGRIGAAAAFGEGDVAQQRGHARQDPAQVADALVVVVAVRFRVQPLVPVFAAQAGKHAQALSQAAQAGRLGARFGQPDGQAQVLAFFLEQRGAAAHHEVPVGFLEFGDPFALVERGIVEAARLGDGVELGRERQVLAARGGRADGAEQLFCGKHAVTLVVNGERRSMRVYWAMRNSMRRLRARPSGLSLLAIGRSEPWPEAALVVGVADDFHLAALQLAHGGRHLVEDGPARRRQVGLADLELDDAVGQRAVENRLFGGRHAQAVVDHVRRIQAGSHVAGDLLPLRFVAYLAAHADGAALAGWATWPTAIWSTTLSAPYTSRRRASTPALVVSSGTVPLARTWPGWGVAAAGAATGAAAMATLAALAAPAARVSRDFLDAVVAVHLLLDPVQFLEADVAFAPGLGVVHGVQGHGRSAAKAQHHHRLVVDAGTEQRQFEVGAQQEWRNQVHPERGHHVAVHGVVRQRQYQAFFQPAGTAGHYRLQQQAQGQQHLAHRAVKTGLRQHRFQRAHRLQVEEVGKGGVVSGATQVEIDGGGGRGLQHARRFRRGQYVRAQGFQPVPQARQHQRAVGHEQGGIVHVDGAHHEKRETALRLVAAGHDVAGNGARAPRADEGEVQRRHLVVHQLPAGVRAQQVHGVGQPGVEHVDQGRIVAGLDEVAPGGNLAEVTDGNRRGTAHGWLLGAGAVAAGAGAAGAGVAGAAGAAAGAAAAVAETGTGAGAVGAHDHAAVFPAQLEDAAVLALAARRVDHFLQAEVARLVEQRHGAAFRRDGRDARTGCALRIRPHHVHPRLRLAAPAQRLAIDLDGELGSARGAQRLHVEARLRFARAGLGGHAAGRQRRHPAGEAGDHAGGEVDAHVGPGLGAECVAAAHDQRADGGVEELGDGAFRTEHLADFGVRGFHPRLGRERILDRQVAVERFEHLRGPDLVDLGFGRAHDHGKGLHQRTHQQRPDGLLLLIGHADQHLLVDIFQCLGQFGPAAVQRLLHELLGAGAGVALVLDLVEARAQFRQRVHVAAHQRCALVLADDQARDAGELASDRTHRNGGRVAAAVQIDVDAGRFLAQDGLLEPADKAALGALQAGVDQRRVVPRGFLVHGLDQLIDGRRLRVAQAVHGGGRLFEAGQVANAHALDELLPFLGVFVLVQFQQRFLDLFRAAFEREVVLGGRFQYPVRALQFAVGSVAEGALDEFIPRVAGKGAGNGVAAHDQFLVLVAHDAGHRHGRETGRGAGLDVGIHAVARRHAAHHAAQVVAGLVDQGQLGFDLRPRRIVQLAQVERDHAFGAADHLLARHGAAIAVEPYAPEAGQLVVQVTRFRARFIAQHQVRLERVVGVLDVGRAGVLELQRAKVDGSGRRQRGAGGRDGQRGRRRAGVGGNGLRRRGCCHGACGSSVDRGGCDRIERARLRRTRQRLQLVGAAVNFTEERFDRLAHGFQHDLLEAREIFFPQLAFQQIALVQAQAQCQRAVGAVVFQLLDAVLQDFQRFEARSQIQALVLDLDGLRQVRFHIGHQLAVGHVRPAPAAQRQARQRHGGKEGDVAHAHLGRAGVLRHQVLVGKDHGAEQVEQEVAVLIVHFRLRGGRHLQIEAVRHAFGRGRYRLAFLQRAGEVKAAEHGLELERIFFEQGSDEGAQRALDGAELEREREHARRHALARLQRHIGQAHFLEAVVQLVEALVELRQHVLLGAALAVGQGGAPHAVALVALGVLEELVKTGDQVGLGKDHVHGRVDFQLFGQLLHALAQVLGQVDGKLGAAAREFRHADGNHDAVDRCALAVFFQQAQEAQPLAAVFLVDGIAAGRIEQDAVGGEEPVAITGAAHALHDLAVGEGELQAGAGDGRALAGRRIADHHVPRQLVQGGIARELAQLGGLDGADGFEHAVAQGGVFLALDGAGLRQIDLLFQHAAKRRARALAPVALE</sequence>
<feature type="compositionally biased region" description="Basic and acidic residues" evidence="3">
    <location>
        <begin position="3925"/>
        <end position="3937"/>
    </location>
</feature>
<feature type="region of interest" description="Disordered" evidence="3">
    <location>
        <begin position="2742"/>
        <end position="2769"/>
    </location>
</feature>
<dbReference type="InterPro" id="IPR008312">
    <property type="entry name" value="T6SS_TssB1"/>
</dbReference>
<dbReference type="InterPro" id="IPR001270">
    <property type="entry name" value="ClpA/B"/>
</dbReference>
<dbReference type="Pfam" id="PF18945">
    <property type="entry name" value="VipB_2"/>
    <property type="match status" value="1"/>
</dbReference>
<feature type="domain" description="AAA+ ATPase" evidence="4">
    <location>
        <begin position="3836"/>
        <end position="4247"/>
    </location>
</feature>
<dbReference type="PROSITE" id="PS00870">
    <property type="entry name" value="CLPAB_1"/>
    <property type="match status" value="1"/>
</dbReference>
<dbReference type="PRINTS" id="PR00300">
    <property type="entry name" value="CLPPROTEASEA"/>
</dbReference>
<dbReference type="Pfam" id="PF05947">
    <property type="entry name" value="T6SS_TssF"/>
    <property type="match status" value="1"/>
</dbReference>
<feature type="region of interest" description="Disordered" evidence="3">
    <location>
        <begin position="2647"/>
        <end position="2668"/>
    </location>
</feature>
<feature type="region of interest" description="Disordered" evidence="3">
    <location>
        <begin position="3384"/>
        <end position="3537"/>
    </location>
</feature>
<dbReference type="Pfam" id="PF05638">
    <property type="entry name" value="T6SS_HCP"/>
    <property type="match status" value="1"/>
</dbReference>
<evidence type="ECO:0000256" key="3">
    <source>
        <dbReference type="SAM" id="MobiDB-lite"/>
    </source>
</evidence>
<feature type="region of interest" description="Disordered" evidence="3">
    <location>
        <begin position="5617"/>
        <end position="5639"/>
    </location>
</feature>
<dbReference type="Pfam" id="PF04965">
    <property type="entry name" value="GPW_gp25"/>
    <property type="match status" value="1"/>
</dbReference>
<keyword evidence="2" id="KW-0067">ATP-binding</keyword>
<feature type="region of interest" description="Disordered" evidence="3">
    <location>
        <begin position="5099"/>
        <end position="5125"/>
    </location>
</feature>
<evidence type="ECO:0000259" key="4">
    <source>
        <dbReference type="SMART" id="SM00382"/>
    </source>
</evidence>
<feature type="compositionally biased region" description="Basic and acidic residues" evidence="3">
    <location>
        <begin position="5109"/>
        <end position="5123"/>
    </location>
</feature>
<dbReference type="InterPro" id="IPR008514">
    <property type="entry name" value="T6SS_Hcp"/>
</dbReference>
<dbReference type="SUPFAM" id="SSF160719">
    <property type="entry name" value="gpW/gp25-like"/>
    <property type="match status" value="1"/>
</dbReference>
<dbReference type="InterPro" id="IPR010269">
    <property type="entry name" value="T6SS_TssC-like"/>
</dbReference>
<dbReference type="Gene3D" id="3.40.50.300">
    <property type="entry name" value="P-loop containing nucleotide triphosphate hydrolases"/>
    <property type="match status" value="3"/>
</dbReference>
<dbReference type="InterPro" id="IPR027417">
    <property type="entry name" value="P-loop_NTPase"/>
</dbReference>
<comment type="caution">
    <text evidence="5">The sequence shown here is derived from an EMBL/GenBank/DDBJ whole genome shotgun (WGS) entry which is preliminary data.</text>
</comment>
<feature type="compositionally biased region" description="Gly residues" evidence="3">
    <location>
        <begin position="3420"/>
        <end position="3430"/>
    </location>
</feature>
<keyword evidence="1" id="KW-0547">Nucleotide-binding</keyword>
<evidence type="ECO:0000313" key="5">
    <source>
        <dbReference type="EMBL" id="GEU80229.1"/>
    </source>
</evidence>
<dbReference type="InterPro" id="IPR007048">
    <property type="entry name" value="IraD/Gp25-like"/>
</dbReference>
<protein>
    <recommendedName>
        <fullName evidence="4">AAA+ ATPase domain-containing protein</fullName>
    </recommendedName>
</protein>
<dbReference type="InterPro" id="IPR041546">
    <property type="entry name" value="ClpA/ClpB_AAA_lid"/>
</dbReference>
<dbReference type="GO" id="GO:0005524">
    <property type="term" value="F:ATP binding"/>
    <property type="evidence" value="ECO:0007669"/>
    <property type="project" value="UniProtKB-KW"/>
</dbReference>
<dbReference type="GO" id="GO:0016887">
    <property type="term" value="F:ATP hydrolysis activity"/>
    <property type="evidence" value="ECO:0007669"/>
    <property type="project" value="InterPro"/>
</dbReference>
<feature type="region of interest" description="Disordered" evidence="3">
    <location>
        <begin position="1322"/>
        <end position="1358"/>
    </location>
</feature>
<evidence type="ECO:0000256" key="2">
    <source>
        <dbReference type="ARBA" id="ARBA00022840"/>
    </source>
</evidence>
<feature type="compositionally biased region" description="Basic residues" evidence="3">
    <location>
        <begin position="3449"/>
        <end position="3461"/>
    </location>
</feature>
<dbReference type="InterPro" id="IPR010272">
    <property type="entry name" value="T6SS_TssF"/>
</dbReference>
<dbReference type="Gene3D" id="1.25.40.10">
    <property type="entry name" value="Tetratricopeptide repeat domain"/>
    <property type="match status" value="1"/>
</dbReference>
<dbReference type="SMART" id="SM00382">
    <property type="entry name" value="AAA"/>
    <property type="match status" value="1"/>
</dbReference>
<feature type="region of interest" description="Disordered" evidence="3">
    <location>
        <begin position="3903"/>
        <end position="4068"/>
    </location>
</feature>
<dbReference type="Pfam" id="PF05943">
    <property type="entry name" value="VipB"/>
    <property type="match status" value="1"/>
</dbReference>
<dbReference type="NCBIfam" id="TIGR03355">
    <property type="entry name" value="VI_chp_2"/>
    <property type="match status" value="1"/>
</dbReference>
<dbReference type="InterPro" id="IPR017737">
    <property type="entry name" value="TssE1-like"/>
</dbReference>
<evidence type="ECO:0000256" key="1">
    <source>
        <dbReference type="ARBA" id="ARBA00022741"/>
    </source>
</evidence>
<dbReference type="EMBL" id="BKCJ010008035">
    <property type="protein sequence ID" value="GEU80229.1"/>
    <property type="molecule type" value="Genomic_DNA"/>
</dbReference>
<feature type="region of interest" description="Disordered" evidence="3">
    <location>
        <begin position="3138"/>
        <end position="3162"/>
    </location>
</feature>
<feature type="compositionally biased region" description="Low complexity" evidence="3">
    <location>
        <begin position="4028"/>
        <end position="4046"/>
    </location>
</feature>
<feature type="compositionally biased region" description="Gly residues" evidence="3">
    <location>
        <begin position="4012"/>
        <end position="4027"/>
    </location>
</feature>
<dbReference type="InterPro" id="IPR003593">
    <property type="entry name" value="AAA+_ATPase"/>
</dbReference>
<gene>
    <name evidence="5" type="ORF">Tci_052207</name>
</gene>
<dbReference type="SUPFAM" id="SSF52540">
    <property type="entry name" value="P-loop containing nucleoside triphosphate hydrolases"/>
    <property type="match status" value="2"/>
</dbReference>
<dbReference type="InterPro" id="IPR036624">
    <property type="entry name" value="Hcp1-lik_sf"/>
</dbReference>
<dbReference type="Pfam" id="PF17871">
    <property type="entry name" value="AAA_lid_9"/>
    <property type="match status" value="1"/>
</dbReference>
<dbReference type="Pfam" id="PF07724">
    <property type="entry name" value="AAA_2"/>
    <property type="match status" value="1"/>
</dbReference>
<dbReference type="NCBIfam" id="TIGR03358">
    <property type="entry name" value="VI_chp_5"/>
    <property type="match status" value="1"/>
</dbReference>
<feature type="region of interest" description="Disordered" evidence="3">
    <location>
        <begin position="3188"/>
        <end position="3370"/>
    </location>
</feature>
<dbReference type="PANTHER" id="PTHR35565:SF3">
    <property type="entry name" value="TYPE VI SECRETION SYSTEM SHEATH PROTEIN TSSC1"/>
    <property type="match status" value="1"/>
</dbReference>
<dbReference type="PROSITE" id="PS50096">
    <property type="entry name" value="IQ"/>
    <property type="match status" value="1"/>
</dbReference>
<dbReference type="InterPro" id="IPR044032">
    <property type="entry name" value="TssC1_C"/>
</dbReference>
<proteinExistence type="predicted"/>
<reference evidence="5" key="1">
    <citation type="journal article" date="2019" name="Sci. Rep.">
        <title>Draft genome of Tanacetum cinerariifolium, the natural source of mosquito coil.</title>
        <authorList>
            <person name="Yamashiro T."/>
            <person name="Shiraishi A."/>
            <person name="Satake H."/>
            <person name="Nakayama K."/>
        </authorList>
    </citation>
    <scope>NUCLEOTIDE SEQUENCE</scope>
</reference>
<feature type="compositionally biased region" description="Basic residues" evidence="3">
    <location>
        <begin position="3908"/>
        <end position="3924"/>
    </location>
</feature>
<feature type="compositionally biased region" description="Basic and acidic residues" evidence="3">
    <location>
        <begin position="3479"/>
        <end position="3492"/>
    </location>
</feature>
<dbReference type="PANTHER" id="PTHR35565">
    <property type="entry name" value="CYTOPLASMIC PROTEIN-RELATED"/>
    <property type="match status" value="1"/>
</dbReference>
<feature type="compositionally biased region" description="Basic and acidic residues" evidence="3">
    <location>
        <begin position="2743"/>
        <end position="2757"/>
    </location>
</feature>
<dbReference type="InterPro" id="IPR044031">
    <property type="entry name" value="TssC1_N"/>
</dbReference>
<dbReference type="InterPro" id="IPR003959">
    <property type="entry name" value="ATPase_AAA_core"/>
</dbReference>
<accession>A0A6L2N3T7</accession>
<dbReference type="InterPro" id="IPR018368">
    <property type="entry name" value="ClpA/B_CS1"/>
</dbReference>